<proteinExistence type="inferred from homology"/>
<evidence type="ECO:0000259" key="8">
    <source>
        <dbReference type="PROSITE" id="PS50198"/>
    </source>
</evidence>
<evidence type="ECO:0000256" key="4">
    <source>
        <dbReference type="ARBA" id="ARBA00023235"/>
    </source>
</evidence>
<comment type="similarity">
    <text evidence="2">Belongs to the PpiC/parvulin rotamase family. PIN4 subfamily.</text>
</comment>
<dbReference type="InterPro" id="IPR046357">
    <property type="entry name" value="PPIase_dom_sf"/>
</dbReference>
<dbReference type="SUPFAM" id="SSF54534">
    <property type="entry name" value="FKBP-like"/>
    <property type="match status" value="1"/>
</dbReference>
<feature type="region of interest" description="Disordered" evidence="7">
    <location>
        <begin position="47"/>
        <end position="102"/>
    </location>
</feature>
<dbReference type="InterPro" id="IPR000297">
    <property type="entry name" value="PPIase_PpiC"/>
</dbReference>
<dbReference type="STRING" id="2769.S0F3H5"/>
<evidence type="ECO:0000256" key="2">
    <source>
        <dbReference type="ARBA" id="ARBA00010242"/>
    </source>
</evidence>
<dbReference type="OrthoDB" id="1911748at2759"/>
<comment type="catalytic activity">
    <reaction evidence="1 6">
        <text>[protein]-peptidylproline (omega=180) = [protein]-peptidylproline (omega=0)</text>
        <dbReference type="Rhea" id="RHEA:16237"/>
        <dbReference type="Rhea" id="RHEA-COMP:10747"/>
        <dbReference type="Rhea" id="RHEA-COMP:10748"/>
        <dbReference type="ChEBI" id="CHEBI:83833"/>
        <dbReference type="ChEBI" id="CHEBI:83834"/>
        <dbReference type="EC" id="5.2.1.8"/>
    </reaction>
</comment>
<evidence type="ECO:0000256" key="5">
    <source>
        <dbReference type="PROSITE-ProRule" id="PRU00278"/>
    </source>
</evidence>
<evidence type="ECO:0000313" key="10">
    <source>
        <dbReference type="Proteomes" id="UP000012073"/>
    </source>
</evidence>
<evidence type="ECO:0000313" key="9">
    <source>
        <dbReference type="EMBL" id="CDF77399.1"/>
    </source>
</evidence>
<protein>
    <recommendedName>
        <fullName evidence="6">Peptidyl-prolyl cis-trans isomerase</fullName>
        <ecNumber evidence="6">5.2.1.8</ecNumber>
    </recommendedName>
</protein>
<dbReference type="Gene3D" id="3.10.50.40">
    <property type="match status" value="1"/>
</dbReference>
<feature type="domain" description="PpiC" evidence="8">
    <location>
        <begin position="104"/>
        <end position="200"/>
    </location>
</feature>
<keyword evidence="10" id="KW-1185">Reference proteome</keyword>
<dbReference type="GeneID" id="17319989"/>
<accession>S0F3H5</accession>
<reference evidence="10" key="1">
    <citation type="journal article" date="2013" name="Proc. Natl. Acad. Sci. U.S.A.">
        <title>Genome structure and metabolic features in the red seaweed Chondrus crispus shed light on evolution of the Archaeplastida.</title>
        <authorList>
            <person name="Collen J."/>
            <person name="Porcel B."/>
            <person name="Carre W."/>
            <person name="Ball S.G."/>
            <person name="Chaparro C."/>
            <person name="Tonon T."/>
            <person name="Barbeyron T."/>
            <person name="Michel G."/>
            <person name="Noel B."/>
            <person name="Valentin K."/>
            <person name="Elias M."/>
            <person name="Artiguenave F."/>
            <person name="Arun A."/>
            <person name="Aury J.M."/>
            <person name="Barbosa-Neto J.F."/>
            <person name="Bothwell J.H."/>
            <person name="Bouget F.Y."/>
            <person name="Brillet L."/>
            <person name="Cabello-Hurtado F."/>
            <person name="Capella-Gutierrez S."/>
            <person name="Charrier B."/>
            <person name="Cladiere L."/>
            <person name="Cock J.M."/>
            <person name="Coelho S.M."/>
            <person name="Colleoni C."/>
            <person name="Czjzek M."/>
            <person name="Da Silva C."/>
            <person name="Delage L."/>
            <person name="Denoeud F."/>
            <person name="Deschamps P."/>
            <person name="Dittami S.M."/>
            <person name="Gabaldon T."/>
            <person name="Gachon C.M."/>
            <person name="Groisillier A."/>
            <person name="Herve C."/>
            <person name="Jabbari K."/>
            <person name="Katinka M."/>
            <person name="Kloareg B."/>
            <person name="Kowalczyk N."/>
            <person name="Labadie K."/>
            <person name="Leblanc C."/>
            <person name="Lopez P.J."/>
            <person name="McLachlan D.H."/>
            <person name="Meslet-Cladiere L."/>
            <person name="Moustafa A."/>
            <person name="Nehr Z."/>
            <person name="Nyvall Collen P."/>
            <person name="Panaud O."/>
            <person name="Partensky F."/>
            <person name="Poulain J."/>
            <person name="Rensing S.A."/>
            <person name="Rousvoal S."/>
            <person name="Samson G."/>
            <person name="Symeonidi A."/>
            <person name="Weissenbach J."/>
            <person name="Zambounis A."/>
            <person name="Wincker P."/>
            <person name="Boyen C."/>
        </authorList>
    </citation>
    <scope>NUCLEOTIDE SEQUENCE [LARGE SCALE GENOMIC DNA]</scope>
    <source>
        <strain evidence="10">cv. Stackhouse</strain>
    </source>
</reference>
<organism evidence="9 10">
    <name type="scientific">Chondrus crispus</name>
    <name type="common">Carrageen Irish moss</name>
    <name type="synonym">Polymorpha crispa</name>
    <dbReference type="NCBI Taxonomy" id="2769"/>
    <lineage>
        <taxon>Eukaryota</taxon>
        <taxon>Rhodophyta</taxon>
        <taxon>Florideophyceae</taxon>
        <taxon>Rhodymeniophycidae</taxon>
        <taxon>Gigartinales</taxon>
        <taxon>Gigartinaceae</taxon>
        <taxon>Chondrus</taxon>
    </lineage>
</organism>
<dbReference type="AlphaFoldDB" id="S0F3H5"/>
<dbReference type="GO" id="GO:0006364">
    <property type="term" value="P:rRNA processing"/>
    <property type="evidence" value="ECO:0007669"/>
    <property type="project" value="InterPro"/>
</dbReference>
<dbReference type="Pfam" id="PF00639">
    <property type="entry name" value="Rotamase"/>
    <property type="match status" value="1"/>
</dbReference>
<dbReference type="Proteomes" id="UP000012073">
    <property type="component" value="Unassembled WGS sequence"/>
</dbReference>
<keyword evidence="4 5" id="KW-0413">Isomerase</keyword>
<sequence length="203" mass="22004">MQQTKSIHPFCMHKTRPRNLVWQHPVLASSSAWLCCLPLSSRPAQFDLTQPPSQKLYRSLPPKRKNTMGKKGGAAAAKGGGGKGKAGASGSKGNKGGKDDMKTCNHVKARHILCEKYGKINEAYEDLKEQYPGKIPPGKFGELARKYSECSSANSGGNLGWFPRGKMVGAFEEKAFGTPPGQVTPPFKSTSGYHIVLVEGRKM</sequence>
<evidence type="ECO:0000256" key="1">
    <source>
        <dbReference type="ARBA" id="ARBA00000971"/>
    </source>
</evidence>
<evidence type="ECO:0000256" key="6">
    <source>
        <dbReference type="RuleBase" id="RU363014"/>
    </source>
</evidence>
<evidence type="ECO:0000256" key="7">
    <source>
        <dbReference type="SAM" id="MobiDB-lite"/>
    </source>
</evidence>
<dbReference type="PhylomeDB" id="S0F3H5"/>
<dbReference type="GO" id="GO:0003755">
    <property type="term" value="F:peptidyl-prolyl cis-trans isomerase activity"/>
    <property type="evidence" value="ECO:0007669"/>
    <property type="project" value="UniProtKB-UniRule"/>
</dbReference>
<gene>
    <name evidence="9" type="ORF">CHC_T00007913001</name>
</gene>
<dbReference type="PROSITE" id="PS50198">
    <property type="entry name" value="PPIC_PPIASE_2"/>
    <property type="match status" value="1"/>
</dbReference>
<evidence type="ECO:0000256" key="3">
    <source>
        <dbReference type="ARBA" id="ARBA00023110"/>
    </source>
</evidence>
<dbReference type="PANTHER" id="PTHR45995">
    <property type="match status" value="1"/>
</dbReference>
<dbReference type="Gramene" id="CDF77399">
    <property type="protein sequence ID" value="CDF77399"/>
    <property type="gene ID" value="CHC_T00007913001"/>
</dbReference>
<name>S0F3H5_CHOCR</name>
<dbReference type="RefSeq" id="XP_005712273.1">
    <property type="nucleotide sequence ID" value="XM_005712216.1"/>
</dbReference>
<dbReference type="InterPro" id="IPR043323">
    <property type="entry name" value="PIN4"/>
</dbReference>
<dbReference type="GO" id="GO:0003677">
    <property type="term" value="F:DNA binding"/>
    <property type="evidence" value="ECO:0007669"/>
    <property type="project" value="InterPro"/>
</dbReference>
<dbReference type="PROSITE" id="PS01096">
    <property type="entry name" value="PPIC_PPIASE_1"/>
    <property type="match status" value="1"/>
</dbReference>
<dbReference type="InterPro" id="IPR023058">
    <property type="entry name" value="PPIase_PpiC_CS"/>
</dbReference>
<dbReference type="KEGG" id="ccp:CHC_T00007913001"/>
<dbReference type="EC" id="5.2.1.8" evidence="6"/>
<keyword evidence="3 5" id="KW-0697">Rotamase</keyword>
<dbReference type="EMBL" id="HG001523">
    <property type="protein sequence ID" value="CDF77399.1"/>
    <property type="molecule type" value="Genomic_DNA"/>
</dbReference>
<feature type="compositionally biased region" description="Gly residues" evidence="7">
    <location>
        <begin position="78"/>
        <end position="87"/>
    </location>
</feature>